<feature type="transmembrane region" description="Helical" evidence="6">
    <location>
        <begin position="157"/>
        <end position="178"/>
    </location>
</feature>
<evidence type="ECO:0000256" key="5">
    <source>
        <dbReference type="ARBA" id="ARBA00023136"/>
    </source>
</evidence>
<evidence type="ECO:0000313" key="8">
    <source>
        <dbReference type="EMBL" id="AEF38470.1"/>
    </source>
</evidence>
<evidence type="ECO:0000313" key="9">
    <source>
        <dbReference type="Proteomes" id="UP000009235"/>
    </source>
</evidence>
<dbReference type="EMBL" id="CP002786">
    <property type="protein sequence ID" value="AEF38470.1"/>
    <property type="molecule type" value="Genomic_DNA"/>
</dbReference>
<keyword evidence="9" id="KW-1185">Reference proteome</keyword>
<gene>
    <name evidence="8" type="ordered locus">AS9A_0010</name>
</gene>
<feature type="transmembrane region" description="Helical" evidence="6">
    <location>
        <begin position="31"/>
        <end position="50"/>
    </location>
</feature>
<organism evidence="8 9">
    <name type="scientific">Hoyosella subflava (strain DSM 45089 / JCM 17490 / NBRC 109087 / DQS3-9A1)</name>
    <name type="common">Amycolicicoccus subflavus</name>
    <dbReference type="NCBI Taxonomy" id="443218"/>
    <lineage>
        <taxon>Bacteria</taxon>
        <taxon>Bacillati</taxon>
        <taxon>Actinomycetota</taxon>
        <taxon>Actinomycetes</taxon>
        <taxon>Mycobacteriales</taxon>
        <taxon>Hoyosellaceae</taxon>
        <taxon>Hoyosella</taxon>
    </lineage>
</organism>
<dbReference type="Proteomes" id="UP000009235">
    <property type="component" value="Chromosome"/>
</dbReference>
<feature type="domain" description="Major facilitator superfamily (MFS) profile" evidence="7">
    <location>
        <begin position="30"/>
        <end position="419"/>
    </location>
</feature>
<dbReference type="InterPro" id="IPR020846">
    <property type="entry name" value="MFS_dom"/>
</dbReference>
<comment type="subcellular location">
    <subcellularLocation>
        <location evidence="1">Cell membrane</location>
        <topology evidence="1">Multi-pass membrane protein</topology>
    </subcellularLocation>
</comment>
<sequence length="438" mass="45564">MRTQRRKPRLAGRAGTDPKVATMMTDKTWQLGLAGMGMIAVAFGFARYGYGLFVPVFRDEFGLSTGSLGLISGGSYASYLIALLLAGFLSSRLNPRFPIILAGLFATTGMILIAAAPNSVVLAAGVLIASTSPGWAWAPFSDAVAQLIRPGARNRTLSIVSTGTAFGLLVSGPITLFAGATWRVAWLLFALVALACTIWNARILPNKPYNPASGAESQRGARGANLALGRSRPTWRWYVNTPSLPLFLVALIFGFSGAFYWTYAADIVLDNGLPPATRSILWTLVGITGVAGLATGDLVGRFGLRRVLVAALLLLTVAIALLGLSPGSWLAIGISAALYGPSFMMMSALLALWSSEVFPDRPSAGFSATLLLLAVGSIGGPTTLGLIADVAGLRSLFLVAAALTLIGLVGAIPRRGSAAAIPGSGDEKTLPRVKTGQG</sequence>
<name>F6ERF0_HOYSD</name>
<evidence type="ECO:0000259" key="7">
    <source>
        <dbReference type="PROSITE" id="PS50850"/>
    </source>
</evidence>
<evidence type="ECO:0000256" key="4">
    <source>
        <dbReference type="ARBA" id="ARBA00022989"/>
    </source>
</evidence>
<dbReference type="SUPFAM" id="SSF103473">
    <property type="entry name" value="MFS general substrate transporter"/>
    <property type="match status" value="1"/>
</dbReference>
<feature type="transmembrane region" description="Helical" evidence="6">
    <location>
        <begin position="393"/>
        <end position="412"/>
    </location>
</feature>
<dbReference type="KEGG" id="asd:AS9A_0010"/>
<feature type="transmembrane region" description="Helical" evidence="6">
    <location>
        <begin position="122"/>
        <end position="145"/>
    </location>
</feature>
<feature type="transmembrane region" description="Helical" evidence="6">
    <location>
        <begin position="365"/>
        <end position="387"/>
    </location>
</feature>
<feature type="transmembrane region" description="Helical" evidence="6">
    <location>
        <begin position="70"/>
        <end position="90"/>
    </location>
</feature>
<feature type="transmembrane region" description="Helical" evidence="6">
    <location>
        <begin position="330"/>
        <end position="353"/>
    </location>
</feature>
<proteinExistence type="predicted"/>
<dbReference type="GO" id="GO:0005886">
    <property type="term" value="C:plasma membrane"/>
    <property type="evidence" value="ECO:0007669"/>
    <property type="project" value="UniProtKB-SubCell"/>
</dbReference>
<dbReference type="AlphaFoldDB" id="F6ERF0"/>
<dbReference type="HOGENOM" id="CLU_058221_0_0_11"/>
<feature type="transmembrane region" description="Helical" evidence="6">
    <location>
        <begin position="97"/>
        <end position="116"/>
    </location>
</feature>
<dbReference type="PROSITE" id="PS50850">
    <property type="entry name" value="MFS"/>
    <property type="match status" value="1"/>
</dbReference>
<feature type="transmembrane region" description="Helical" evidence="6">
    <location>
        <begin position="307"/>
        <end position="324"/>
    </location>
</feature>
<dbReference type="Gene3D" id="1.20.1250.20">
    <property type="entry name" value="MFS general substrate transporter like domains"/>
    <property type="match status" value="2"/>
</dbReference>
<dbReference type="eggNOG" id="COG2814">
    <property type="taxonomic scope" value="Bacteria"/>
</dbReference>
<keyword evidence="5 6" id="KW-0472">Membrane</keyword>
<evidence type="ECO:0000256" key="6">
    <source>
        <dbReference type="SAM" id="Phobius"/>
    </source>
</evidence>
<dbReference type="InterPro" id="IPR010645">
    <property type="entry name" value="MFS_4"/>
</dbReference>
<evidence type="ECO:0000256" key="3">
    <source>
        <dbReference type="ARBA" id="ARBA00022692"/>
    </source>
</evidence>
<evidence type="ECO:0000256" key="2">
    <source>
        <dbReference type="ARBA" id="ARBA00022475"/>
    </source>
</evidence>
<protein>
    <submittedName>
        <fullName evidence="8">Major facilitator superfamily transporter MFS_1</fullName>
    </submittedName>
</protein>
<accession>F6ERF0</accession>
<dbReference type="InterPro" id="IPR050189">
    <property type="entry name" value="MFS_Efflux_Transporters"/>
</dbReference>
<dbReference type="GO" id="GO:0022857">
    <property type="term" value="F:transmembrane transporter activity"/>
    <property type="evidence" value="ECO:0007669"/>
    <property type="project" value="InterPro"/>
</dbReference>
<feature type="transmembrane region" description="Helical" evidence="6">
    <location>
        <begin position="184"/>
        <end position="201"/>
    </location>
</feature>
<keyword evidence="3 6" id="KW-0812">Transmembrane</keyword>
<evidence type="ECO:0000256" key="1">
    <source>
        <dbReference type="ARBA" id="ARBA00004651"/>
    </source>
</evidence>
<feature type="transmembrane region" description="Helical" evidence="6">
    <location>
        <begin position="280"/>
        <end position="300"/>
    </location>
</feature>
<dbReference type="Pfam" id="PF06779">
    <property type="entry name" value="MFS_4"/>
    <property type="match status" value="1"/>
</dbReference>
<dbReference type="InterPro" id="IPR036259">
    <property type="entry name" value="MFS_trans_sf"/>
</dbReference>
<dbReference type="PANTHER" id="PTHR43124">
    <property type="entry name" value="PURINE EFFLUX PUMP PBUE"/>
    <property type="match status" value="1"/>
</dbReference>
<feature type="transmembrane region" description="Helical" evidence="6">
    <location>
        <begin position="237"/>
        <end position="260"/>
    </location>
</feature>
<keyword evidence="4 6" id="KW-1133">Transmembrane helix</keyword>
<reference evidence="8 9" key="1">
    <citation type="journal article" date="2011" name="J. Bacteriol.">
        <title>Complete genome sequence of Amycolicicoccus subflavus DQS3-9A1T, an actinomycete isolated from crude oil-polluted soil.</title>
        <authorList>
            <person name="Cai M."/>
            <person name="Chen W.M."/>
            <person name="Nie Y."/>
            <person name="Chi C.Q."/>
            <person name="Wang Y.N."/>
            <person name="Tang Y.Q."/>
            <person name="Li G.Y."/>
            <person name="Wu X.L."/>
        </authorList>
    </citation>
    <scope>NUCLEOTIDE SEQUENCE [LARGE SCALE GENOMIC DNA]</scope>
    <source>
        <strain evidence="9">DSM 45089 / DQS3-9A1</strain>
    </source>
</reference>
<dbReference type="PANTHER" id="PTHR43124:SF3">
    <property type="entry name" value="CHLORAMPHENICOL EFFLUX PUMP RV0191"/>
    <property type="match status" value="1"/>
</dbReference>
<keyword evidence="2" id="KW-1003">Cell membrane</keyword>